<reference evidence="2 3" key="1">
    <citation type="submission" date="2018-08" db="EMBL/GenBank/DDBJ databases">
        <title>Pallidiluteibacterium maritimus gen. nov., sp. nov., isolated from coastal sediment.</title>
        <authorList>
            <person name="Zhou L.Y."/>
        </authorList>
    </citation>
    <scope>NUCLEOTIDE SEQUENCE [LARGE SCALE GENOMIC DNA]</scope>
    <source>
        <strain evidence="2 3">XSD2</strain>
    </source>
</reference>
<feature type="transmembrane region" description="Helical" evidence="1">
    <location>
        <begin position="152"/>
        <end position="168"/>
    </location>
</feature>
<feature type="transmembrane region" description="Helical" evidence="1">
    <location>
        <begin position="81"/>
        <end position="102"/>
    </location>
</feature>
<keyword evidence="1" id="KW-0472">Membrane</keyword>
<keyword evidence="3" id="KW-1185">Reference proteome</keyword>
<keyword evidence="1" id="KW-0812">Transmembrane</keyword>
<dbReference type="AlphaFoldDB" id="A0A399T2P6"/>
<feature type="transmembrane region" description="Helical" evidence="1">
    <location>
        <begin position="189"/>
        <end position="217"/>
    </location>
</feature>
<proteinExistence type="predicted"/>
<dbReference type="EMBL" id="QWGR01000001">
    <property type="protein sequence ID" value="RIJ50670.1"/>
    <property type="molecule type" value="Genomic_DNA"/>
</dbReference>
<name>A0A399T2P6_9BACT</name>
<dbReference type="Proteomes" id="UP000265926">
    <property type="component" value="Unassembled WGS sequence"/>
</dbReference>
<sequence>MEQKDIRFRKTRDLGAIITDSFEFLKQEIKPISRILLVYVLPFVVLYVVAQIYMQRNVLSRFDLNDPENLMANIGPFYSNLFLFMLFGLFINSLLVGTYYSYLEAYIKLGKGNFTLHDISSRFFSNSLLALGAGLLYTAAIILGIFMCVLPGIYIANTLSLIAFIAIFEKKGISDAISKSWRLVNSQWWNTLALNIVSILLVYAIGTILSLPTILLGFSTGIFAPADVNLADFPDWYWMWTGFASVLTTLLSVIPVTFLAFQYFNLEERENPGAVNP</sequence>
<evidence type="ECO:0008006" key="4">
    <source>
        <dbReference type="Google" id="ProtNLM"/>
    </source>
</evidence>
<feature type="transmembrane region" description="Helical" evidence="1">
    <location>
        <begin position="237"/>
        <end position="261"/>
    </location>
</feature>
<evidence type="ECO:0000313" key="3">
    <source>
        <dbReference type="Proteomes" id="UP000265926"/>
    </source>
</evidence>
<comment type="caution">
    <text evidence="2">The sequence shown here is derived from an EMBL/GenBank/DDBJ whole genome shotgun (WGS) entry which is preliminary data.</text>
</comment>
<organism evidence="2 3">
    <name type="scientific">Maribellus luteus</name>
    <dbReference type="NCBI Taxonomy" id="2305463"/>
    <lineage>
        <taxon>Bacteria</taxon>
        <taxon>Pseudomonadati</taxon>
        <taxon>Bacteroidota</taxon>
        <taxon>Bacteroidia</taxon>
        <taxon>Marinilabiliales</taxon>
        <taxon>Prolixibacteraceae</taxon>
        <taxon>Maribellus</taxon>
    </lineage>
</organism>
<dbReference type="OrthoDB" id="1049480at2"/>
<dbReference type="RefSeq" id="WP_119436139.1">
    <property type="nucleotide sequence ID" value="NZ_QWGR01000001.1"/>
</dbReference>
<gene>
    <name evidence="2" type="ORF">D1614_01695</name>
</gene>
<evidence type="ECO:0000256" key="1">
    <source>
        <dbReference type="SAM" id="Phobius"/>
    </source>
</evidence>
<protein>
    <recommendedName>
        <fullName evidence="4">Glycerophosphoryl diester phosphodiesterase membrane domain-containing protein</fullName>
    </recommendedName>
</protein>
<feature type="transmembrane region" description="Helical" evidence="1">
    <location>
        <begin position="123"/>
        <end position="146"/>
    </location>
</feature>
<accession>A0A399T2P6</accession>
<keyword evidence="1" id="KW-1133">Transmembrane helix</keyword>
<feature type="transmembrane region" description="Helical" evidence="1">
    <location>
        <begin position="35"/>
        <end position="54"/>
    </location>
</feature>
<evidence type="ECO:0000313" key="2">
    <source>
        <dbReference type="EMBL" id="RIJ50670.1"/>
    </source>
</evidence>